<evidence type="ECO:0000313" key="2">
    <source>
        <dbReference type="Proteomes" id="UP000326340"/>
    </source>
</evidence>
<sequence>MEYTAIAMDGIMNATDNTGNILEAIILATSPSHLIKKHLSDWSLTLTLTLTSPGPGAIIASPGAGARDVSSRVNPEDLAIVTSNMPEGRYADECTVEEADDDFSLYQELPASPLSSSTGPKAKCRKSLSWRSKFTFMATSKYFGSLVTAVSEVDLFEMFAIDDSATLSEADREICFASFVEFIYIREPPYPASQIMITLEASGS</sequence>
<accession>A0A5Q4C822</accession>
<dbReference type="EMBL" id="PUHP01000030">
    <property type="protein sequence ID" value="TQN74574.1"/>
    <property type="molecule type" value="Genomic_DNA"/>
</dbReference>
<keyword evidence="2" id="KW-1185">Reference proteome</keyword>
<dbReference type="AlphaFoldDB" id="A0A5Q4C822"/>
<protein>
    <submittedName>
        <fullName evidence="1">Uncharacterized protein</fullName>
    </submittedName>
</protein>
<dbReference type="Proteomes" id="UP000326340">
    <property type="component" value="Unassembled WGS sequence"/>
</dbReference>
<reference evidence="1 2" key="1">
    <citation type="journal article" date="2019" name="Sci. Rep.">
        <title>Colletotrichum shisoi sp. nov., an anthracnose pathogen of Perilla frutescens in Japan: molecular phylogenetic, morphological and genomic evidence.</title>
        <authorList>
            <person name="Gan P."/>
            <person name="Tsushima A."/>
            <person name="Hiroyama R."/>
            <person name="Narusaka M."/>
            <person name="Takano Y."/>
            <person name="Narusaka Y."/>
            <person name="Kawaradani M."/>
            <person name="Damm U."/>
            <person name="Shirasu K."/>
        </authorList>
    </citation>
    <scope>NUCLEOTIDE SEQUENCE [LARGE SCALE GENOMIC DNA]</scope>
    <source>
        <strain evidence="1 2">PG-2018a</strain>
    </source>
</reference>
<evidence type="ECO:0000313" key="1">
    <source>
        <dbReference type="EMBL" id="TQN74574.1"/>
    </source>
</evidence>
<comment type="caution">
    <text evidence="1">The sequence shown here is derived from an EMBL/GenBank/DDBJ whole genome shotgun (WGS) entry which is preliminary data.</text>
</comment>
<organism evidence="1 2">
    <name type="scientific">Colletotrichum shisoi</name>
    <dbReference type="NCBI Taxonomy" id="2078593"/>
    <lineage>
        <taxon>Eukaryota</taxon>
        <taxon>Fungi</taxon>
        <taxon>Dikarya</taxon>
        <taxon>Ascomycota</taxon>
        <taxon>Pezizomycotina</taxon>
        <taxon>Sordariomycetes</taxon>
        <taxon>Hypocreomycetidae</taxon>
        <taxon>Glomerellales</taxon>
        <taxon>Glomerellaceae</taxon>
        <taxon>Colletotrichum</taxon>
        <taxon>Colletotrichum destructivum species complex</taxon>
    </lineage>
</organism>
<name>A0A5Q4C822_9PEZI</name>
<proteinExistence type="predicted"/>
<gene>
    <name evidence="1" type="ORF">CSHISOI_00869</name>
</gene>